<evidence type="ECO:0000313" key="3">
    <source>
        <dbReference type="Proteomes" id="UP000693738"/>
    </source>
</evidence>
<proteinExistence type="predicted"/>
<gene>
    <name evidence="2" type="ORF">FEQUK3_LOCUS5212</name>
</gene>
<feature type="signal peptide" evidence="1">
    <location>
        <begin position="1"/>
        <end position="19"/>
    </location>
</feature>
<dbReference type="AlphaFoldDB" id="A0A8J2IL83"/>
<evidence type="ECO:0008006" key="4">
    <source>
        <dbReference type="Google" id="ProtNLM"/>
    </source>
</evidence>
<keyword evidence="1" id="KW-0732">Signal</keyword>
<comment type="caution">
    <text evidence="2">The sequence shown here is derived from an EMBL/GenBank/DDBJ whole genome shotgun (WGS) entry which is preliminary data.</text>
</comment>
<evidence type="ECO:0000313" key="2">
    <source>
        <dbReference type="EMBL" id="CAG7559500.1"/>
    </source>
</evidence>
<evidence type="ECO:0000256" key="1">
    <source>
        <dbReference type="SAM" id="SignalP"/>
    </source>
</evidence>
<dbReference type="Proteomes" id="UP000693738">
    <property type="component" value="Unassembled WGS sequence"/>
</dbReference>
<name>A0A8J2IL83_FUSEQ</name>
<protein>
    <recommendedName>
        <fullName evidence="4">Apple domain-containing protein</fullName>
    </recommendedName>
</protein>
<accession>A0A8J2IL83</accession>
<dbReference type="EMBL" id="CAJSTJ010000129">
    <property type="protein sequence ID" value="CAG7559500.1"/>
    <property type="molecule type" value="Genomic_DNA"/>
</dbReference>
<reference evidence="2" key="1">
    <citation type="submission" date="2021-05" db="EMBL/GenBank/DDBJ databases">
        <authorList>
            <person name="Khan N."/>
        </authorList>
    </citation>
    <scope>NUCLEOTIDE SEQUENCE</scope>
</reference>
<organism evidence="2 3">
    <name type="scientific">Fusarium equiseti</name>
    <name type="common">Fusarium scirpi</name>
    <dbReference type="NCBI Taxonomy" id="61235"/>
    <lineage>
        <taxon>Eukaryota</taxon>
        <taxon>Fungi</taxon>
        <taxon>Dikarya</taxon>
        <taxon>Ascomycota</taxon>
        <taxon>Pezizomycotina</taxon>
        <taxon>Sordariomycetes</taxon>
        <taxon>Hypocreomycetidae</taxon>
        <taxon>Hypocreales</taxon>
        <taxon>Nectriaceae</taxon>
        <taxon>Fusarium</taxon>
        <taxon>Fusarium incarnatum-equiseti species complex</taxon>
    </lineage>
</organism>
<sequence>MAPLNLFAYALLALAGVQAGPCRPSSSTTLLSSSLDISAPTSIEDESTTTAISSFWSSTETMISAPTLSSETSDDSSTTTDLTAIAQTTTSLEAVSTTATTATTDMELTTSATSTSAATATSEALALTCEEIPSPYKAPNGVEFRLDCTIYYDAFDDLTYIQHTTFEECMKECSMVDACTIAQYFADDALCCLIEVGFDYYTGHSGKGIAVKVVPE</sequence>
<feature type="chain" id="PRO_5035185287" description="Apple domain-containing protein" evidence="1">
    <location>
        <begin position="20"/>
        <end position="216"/>
    </location>
</feature>